<dbReference type="AlphaFoldDB" id="A0A378CQ99"/>
<reference evidence="1 2" key="1">
    <citation type="submission" date="2018-06" db="EMBL/GenBank/DDBJ databases">
        <authorList>
            <consortium name="Pathogen Informatics"/>
            <person name="Doyle S."/>
        </authorList>
    </citation>
    <scope>NUCLEOTIDE SEQUENCE [LARGE SCALE GENOMIC DNA]</scope>
    <source>
        <strain evidence="1 2">NCTC13443</strain>
    </source>
</reference>
<proteinExistence type="predicted"/>
<name>A0A378CQ99_KLEPN</name>
<protein>
    <submittedName>
        <fullName evidence="1">Uncharacterized protein</fullName>
    </submittedName>
</protein>
<accession>A0A378CQ99</accession>
<gene>
    <name evidence="1" type="ORF">NCTC13443_07125</name>
</gene>
<dbReference type="EMBL" id="UGKT01000003">
    <property type="protein sequence ID" value="STV75287.1"/>
    <property type="molecule type" value="Genomic_DNA"/>
</dbReference>
<evidence type="ECO:0000313" key="2">
    <source>
        <dbReference type="Proteomes" id="UP000255518"/>
    </source>
</evidence>
<dbReference type="Proteomes" id="UP000255518">
    <property type="component" value="Unassembled WGS sequence"/>
</dbReference>
<sequence length="70" mass="8037">MASRLGWRARSDGLPRFQVRTHFGQDAFCIVIVGNTDRADVHGGQRIGEREFQHHNPLWRFIECNVPCSS</sequence>
<organism evidence="1 2">
    <name type="scientific">Klebsiella pneumoniae</name>
    <dbReference type="NCBI Taxonomy" id="573"/>
    <lineage>
        <taxon>Bacteria</taxon>
        <taxon>Pseudomonadati</taxon>
        <taxon>Pseudomonadota</taxon>
        <taxon>Gammaproteobacteria</taxon>
        <taxon>Enterobacterales</taxon>
        <taxon>Enterobacteriaceae</taxon>
        <taxon>Klebsiella/Raoultella group</taxon>
        <taxon>Klebsiella</taxon>
        <taxon>Klebsiella pneumoniae complex</taxon>
    </lineage>
</organism>
<evidence type="ECO:0000313" key="1">
    <source>
        <dbReference type="EMBL" id="STV75287.1"/>
    </source>
</evidence>